<evidence type="ECO:0000313" key="2">
    <source>
        <dbReference type="EMBL" id="KHK91103.1"/>
    </source>
</evidence>
<dbReference type="AlphaFoldDB" id="A0A0B1ZPE5"/>
<proteinExistence type="predicted"/>
<protein>
    <recommendedName>
        <fullName evidence="4">CsbD-like domain-containing protein</fullName>
    </recommendedName>
</protein>
<accession>A0A0B1ZPE5</accession>
<evidence type="ECO:0000313" key="3">
    <source>
        <dbReference type="Proteomes" id="UP000031057"/>
    </source>
</evidence>
<reference evidence="2 3" key="1">
    <citation type="submission" date="2014-10" db="EMBL/GenBank/DDBJ databases">
        <title>Genome sequence of Novosphingobium malaysiense MUSC 273(T).</title>
        <authorList>
            <person name="Lee L.-H."/>
        </authorList>
    </citation>
    <scope>NUCLEOTIDE SEQUENCE [LARGE SCALE GENOMIC DNA]</scope>
    <source>
        <strain evidence="2 3">MUSC 273</strain>
    </source>
</reference>
<name>A0A0B1ZPE5_9SPHN</name>
<comment type="caution">
    <text evidence="2">The sequence shown here is derived from an EMBL/GenBank/DDBJ whole genome shotgun (WGS) entry which is preliminary data.</text>
</comment>
<feature type="compositionally biased region" description="Basic and acidic residues" evidence="1">
    <location>
        <begin position="44"/>
        <end position="64"/>
    </location>
</feature>
<dbReference type="RefSeq" id="WP_039282561.1">
    <property type="nucleotide sequence ID" value="NZ_JTDI01000003.1"/>
</dbReference>
<evidence type="ECO:0000256" key="1">
    <source>
        <dbReference type="SAM" id="MobiDB-lite"/>
    </source>
</evidence>
<keyword evidence="3" id="KW-1185">Reference proteome</keyword>
<gene>
    <name evidence="2" type="ORF">LK12_09315</name>
</gene>
<organism evidence="2 3">
    <name type="scientific">Novosphingobium malaysiense</name>
    <dbReference type="NCBI Taxonomy" id="1348853"/>
    <lineage>
        <taxon>Bacteria</taxon>
        <taxon>Pseudomonadati</taxon>
        <taxon>Pseudomonadota</taxon>
        <taxon>Alphaproteobacteria</taxon>
        <taxon>Sphingomonadales</taxon>
        <taxon>Sphingomonadaceae</taxon>
        <taxon>Novosphingobium</taxon>
    </lineage>
</organism>
<dbReference type="EMBL" id="JTDI01000003">
    <property type="protein sequence ID" value="KHK91103.1"/>
    <property type="molecule type" value="Genomic_DNA"/>
</dbReference>
<feature type="region of interest" description="Disordered" evidence="1">
    <location>
        <begin position="28"/>
        <end position="73"/>
    </location>
</feature>
<dbReference type="Proteomes" id="UP000031057">
    <property type="component" value="Unassembled WGS sequence"/>
</dbReference>
<sequence>MLCFKRHTGDVKMNLKTKALKDQAMGKAKRALGELSARPDYVLEGERQDAKGRHEADTARDQSRGRSTPKPQD</sequence>
<evidence type="ECO:0008006" key="4">
    <source>
        <dbReference type="Google" id="ProtNLM"/>
    </source>
</evidence>